<organism evidence="2">
    <name type="scientific">Culex pipiens</name>
    <name type="common">House mosquito</name>
    <dbReference type="NCBI Taxonomy" id="7175"/>
    <lineage>
        <taxon>Eukaryota</taxon>
        <taxon>Metazoa</taxon>
        <taxon>Ecdysozoa</taxon>
        <taxon>Arthropoda</taxon>
        <taxon>Hexapoda</taxon>
        <taxon>Insecta</taxon>
        <taxon>Pterygota</taxon>
        <taxon>Neoptera</taxon>
        <taxon>Endopterygota</taxon>
        <taxon>Diptera</taxon>
        <taxon>Nematocera</taxon>
        <taxon>Culicoidea</taxon>
        <taxon>Culicidae</taxon>
        <taxon>Culicinae</taxon>
        <taxon>Culicini</taxon>
        <taxon>Culex</taxon>
        <taxon>Culex</taxon>
    </lineage>
</organism>
<sequence>MAHQMKDIFLNSLKLKILPDLCTTSSASRRRPRRTRSSHRRRSTRGESNAGSDIRPRRTSNGDSKRRRSGSAGASGLRRTSADLLTGTSSSSKNLRGRVVAAVQGTFETKVDGGGRNSSRERSMHQLRRVWKMEEMRAELGLRELPI</sequence>
<dbReference type="EMBL" id="HBUE01109952">
    <property type="protein sequence ID" value="CAG6488410.1"/>
    <property type="molecule type" value="Transcribed_RNA"/>
</dbReference>
<reference evidence="2" key="1">
    <citation type="submission" date="2021-05" db="EMBL/GenBank/DDBJ databases">
        <authorList>
            <person name="Alioto T."/>
            <person name="Alioto T."/>
            <person name="Gomez Garrido J."/>
        </authorList>
    </citation>
    <scope>NUCLEOTIDE SEQUENCE</scope>
</reference>
<dbReference type="AlphaFoldDB" id="A0A8D8CB80"/>
<name>A0A8D8CB80_CULPI</name>
<proteinExistence type="predicted"/>
<feature type="region of interest" description="Disordered" evidence="1">
    <location>
        <begin position="24"/>
        <end position="97"/>
    </location>
</feature>
<protein>
    <submittedName>
        <fullName evidence="2">(northern house mosquito) hypothetical protein</fullName>
    </submittedName>
</protein>
<evidence type="ECO:0000256" key="1">
    <source>
        <dbReference type="SAM" id="MobiDB-lite"/>
    </source>
</evidence>
<feature type="compositionally biased region" description="Basic residues" evidence="1">
    <location>
        <begin position="28"/>
        <end position="43"/>
    </location>
</feature>
<feature type="compositionally biased region" description="Low complexity" evidence="1">
    <location>
        <begin position="70"/>
        <end position="79"/>
    </location>
</feature>
<evidence type="ECO:0000313" key="2">
    <source>
        <dbReference type="EMBL" id="CAG6488410.1"/>
    </source>
</evidence>
<accession>A0A8D8CB80</accession>